<dbReference type="InterPro" id="IPR004182">
    <property type="entry name" value="GRAM"/>
</dbReference>
<name>A0A5S4FQ25_9ACTN</name>
<dbReference type="OrthoDB" id="837929at2"/>
<feature type="domain" description="GRAM" evidence="1">
    <location>
        <begin position="18"/>
        <end position="99"/>
    </location>
</feature>
<organism evidence="2 3">
    <name type="scientific">Nonomuraea turkmeniaca</name>
    <dbReference type="NCBI Taxonomy" id="103838"/>
    <lineage>
        <taxon>Bacteria</taxon>
        <taxon>Bacillati</taxon>
        <taxon>Actinomycetota</taxon>
        <taxon>Actinomycetes</taxon>
        <taxon>Streptosporangiales</taxon>
        <taxon>Streptosporangiaceae</taxon>
        <taxon>Nonomuraea</taxon>
    </lineage>
</organism>
<dbReference type="EMBL" id="VCKY01000025">
    <property type="protein sequence ID" value="TMR22797.1"/>
    <property type="molecule type" value="Genomic_DNA"/>
</dbReference>
<protein>
    <recommendedName>
        <fullName evidence="1">GRAM domain-containing protein</fullName>
    </recommendedName>
</protein>
<evidence type="ECO:0000259" key="1">
    <source>
        <dbReference type="Pfam" id="PF02893"/>
    </source>
</evidence>
<sequence>MDEQELAKIFRDTDLVPAPGESVLHKGVANLWAGPEAVGGRLWLTSRVLVFRSHAVNVQTGVWAWPLEEIVSTAPVNTLGIVPNGLEVVLRNGERVRFVVRKRRAWMQAIQHANG</sequence>
<reference evidence="2 3" key="1">
    <citation type="submission" date="2019-05" db="EMBL/GenBank/DDBJ databases">
        <title>Draft genome sequence of Nonomuraea turkmeniaca DSM 43926.</title>
        <authorList>
            <person name="Saricaoglu S."/>
            <person name="Isik K."/>
        </authorList>
    </citation>
    <scope>NUCLEOTIDE SEQUENCE [LARGE SCALE GENOMIC DNA]</scope>
    <source>
        <strain evidence="2 3">DSM 43926</strain>
    </source>
</reference>
<comment type="caution">
    <text evidence="2">The sequence shown here is derived from an EMBL/GenBank/DDBJ whole genome shotgun (WGS) entry which is preliminary data.</text>
</comment>
<evidence type="ECO:0000313" key="3">
    <source>
        <dbReference type="Proteomes" id="UP000309128"/>
    </source>
</evidence>
<dbReference type="RefSeq" id="WP_138665879.1">
    <property type="nucleotide sequence ID" value="NZ_VCKY01000025.1"/>
</dbReference>
<dbReference type="InterPro" id="IPR011993">
    <property type="entry name" value="PH-like_dom_sf"/>
</dbReference>
<dbReference type="AlphaFoldDB" id="A0A5S4FQ25"/>
<gene>
    <name evidence="2" type="ORF">ETD86_10230</name>
</gene>
<evidence type="ECO:0000313" key="2">
    <source>
        <dbReference type="EMBL" id="TMR22797.1"/>
    </source>
</evidence>
<keyword evidence="3" id="KW-1185">Reference proteome</keyword>
<dbReference type="Pfam" id="PF02893">
    <property type="entry name" value="GRAM"/>
    <property type="match status" value="1"/>
</dbReference>
<accession>A0A5S4FQ25</accession>
<dbReference type="Gene3D" id="2.30.29.30">
    <property type="entry name" value="Pleckstrin-homology domain (PH domain)/Phosphotyrosine-binding domain (PTB)"/>
    <property type="match status" value="1"/>
</dbReference>
<proteinExistence type="predicted"/>
<dbReference type="Proteomes" id="UP000309128">
    <property type="component" value="Unassembled WGS sequence"/>
</dbReference>